<dbReference type="PROSITE" id="PS51257">
    <property type="entry name" value="PROKAR_LIPOPROTEIN"/>
    <property type="match status" value="1"/>
</dbReference>
<reference evidence="2 3" key="1">
    <citation type="submission" date="2020-09" db="EMBL/GenBank/DDBJ databases">
        <title>Parvimonas S3374 sp. nov.</title>
        <authorList>
            <person name="Buhl M."/>
        </authorList>
    </citation>
    <scope>NUCLEOTIDE SEQUENCE [LARGE SCALE GENOMIC DNA]</scope>
    <source>
        <strain evidence="2 3">S3374</strain>
    </source>
</reference>
<evidence type="ECO:0008006" key="4">
    <source>
        <dbReference type="Google" id="ProtNLM"/>
    </source>
</evidence>
<dbReference type="EMBL" id="JACVDA010000004">
    <property type="protein sequence ID" value="MBK1468063.1"/>
    <property type="molecule type" value="Genomic_DNA"/>
</dbReference>
<evidence type="ECO:0000256" key="1">
    <source>
        <dbReference type="SAM" id="SignalP"/>
    </source>
</evidence>
<evidence type="ECO:0000313" key="2">
    <source>
        <dbReference type="EMBL" id="MBK1468063.1"/>
    </source>
</evidence>
<accession>A0ABS1C7X9</accession>
<feature type="signal peptide" evidence="1">
    <location>
        <begin position="1"/>
        <end position="22"/>
    </location>
</feature>
<proteinExistence type="predicted"/>
<keyword evidence="3" id="KW-1185">Reference proteome</keyword>
<feature type="chain" id="PRO_5045047851" description="Lipoprotein" evidence="1">
    <location>
        <begin position="23"/>
        <end position="150"/>
    </location>
</feature>
<evidence type="ECO:0000313" key="3">
    <source>
        <dbReference type="Proteomes" id="UP000823123"/>
    </source>
</evidence>
<sequence length="150" mass="17254">MKKFFRKLILILPVFVALSGCAKSSNVNEDNTKAQKHIVKKASKEVQEVCGYYYASDSQIVIDNGEYYGVPCLYYKAKPIDFDNCSKESVKKLRGDFTDDGNFLEPKVFEEGGKKYLTADFFPERKFWIKDEKTIVDTETNTEYIKGEPK</sequence>
<organism evidence="2 3">
    <name type="scientific">Parvimonas parva</name>
    <dbReference type="NCBI Taxonomy" id="2769485"/>
    <lineage>
        <taxon>Bacteria</taxon>
        <taxon>Bacillati</taxon>
        <taxon>Bacillota</taxon>
        <taxon>Tissierellia</taxon>
        <taxon>Tissierellales</taxon>
        <taxon>Peptoniphilaceae</taxon>
        <taxon>Parvimonas</taxon>
    </lineage>
</organism>
<keyword evidence="1" id="KW-0732">Signal</keyword>
<name>A0ABS1C7X9_9FIRM</name>
<dbReference type="Proteomes" id="UP000823123">
    <property type="component" value="Unassembled WGS sequence"/>
</dbReference>
<comment type="caution">
    <text evidence="2">The sequence shown here is derived from an EMBL/GenBank/DDBJ whole genome shotgun (WGS) entry which is preliminary data.</text>
</comment>
<protein>
    <recommendedName>
        <fullName evidence="4">Lipoprotein</fullName>
    </recommendedName>
</protein>
<gene>
    <name evidence="2" type="ORF">IBJ83_01865</name>
</gene>
<dbReference type="RefSeq" id="WP_201275122.1">
    <property type="nucleotide sequence ID" value="NZ_JACVDA010000004.1"/>
</dbReference>